<dbReference type="Gene3D" id="3.40.50.1450">
    <property type="entry name" value="HybD-like"/>
    <property type="match status" value="1"/>
</dbReference>
<dbReference type="EMBL" id="MCIB01000033">
    <property type="protein sequence ID" value="RKD30856.1"/>
    <property type="molecule type" value="Genomic_DNA"/>
</dbReference>
<dbReference type="GO" id="GO:0006508">
    <property type="term" value="P:proteolysis"/>
    <property type="evidence" value="ECO:0007669"/>
    <property type="project" value="UniProtKB-KW"/>
</dbReference>
<dbReference type="Proteomes" id="UP000284177">
    <property type="component" value="Unassembled WGS sequence"/>
</dbReference>
<evidence type="ECO:0000313" key="5">
    <source>
        <dbReference type="Proteomes" id="UP000284177"/>
    </source>
</evidence>
<evidence type="ECO:0000256" key="3">
    <source>
        <dbReference type="ARBA" id="ARBA00023145"/>
    </source>
</evidence>
<dbReference type="GO" id="GO:0008233">
    <property type="term" value="F:peptidase activity"/>
    <property type="evidence" value="ECO:0007669"/>
    <property type="project" value="UniProtKB-KW"/>
</dbReference>
<accession>A0A419T082</accession>
<dbReference type="SUPFAM" id="SSF53163">
    <property type="entry name" value="HybD-like"/>
    <property type="match status" value="1"/>
</dbReference>
<dbReference type="InterPro" id="IPR023430">
    <property type="entry name" value="Pept_HybD-like_dom_sf"/>
</dbReference>
<evidence type="ECO:0000256" key="1">
    <source>
        <dbReference type="ARBA" id="ARBA00022670"/>
    </source>
</evidence>
<dbReference type="RefSeq" id="WP_120169900.1">
    <property type="nucleotide sequence ID" value="NZ_MCIB01000033.1"/>
</dbReference>
<sequence>MIQIRTDLAIEARELYKERVKQEIPGVEVKREEEEDYTVTRVKIANKTGESKMGKPVGNYITIESQGLRKADQDLKDKISTVLAKELKQLLNLDKSTKTLVVGLGNWHVTPDALGPKVVEKVFVTRHFFKAYKKDEDETMANVSVISPGVMGLTGIETSEIIKGIVEKTNPNLVIAIDALASRKTERVSTTIQISDVGINPGSGVGNKRKALNKQYLGVPVVAIGVPTVVDAATMVNDTMDLILSEMKKQSEKGSRFYSLLEGMDDEDKHSLIREVLTPYMGNLMVTPKEVDDLIDDLSVVIANGLNISLHPGIDLKDVNRYLN</sequence>
<dbReference type="Pfam" id="PF03418">
    <property type="entry name" value="Peptidase_A25"/>
    <property type="match status" value="1"/>
</dbReference>
<dbReference type="AlphaFoldDB" id="A0A419T082"/>
<reference evidence="4 5" key="1">
    <citation type="submission" date="2016-08" db="EMBL/GenBank/DDBJ databases">
        <title>Novel Firmicutes and Novel Genomes.</title>
        <authorList>
            <person name="Poppleton D.I."/>
            <person name="Gribaldo S."/>
        </authorList>
    </citation>
    <scope>NUCLEOTIDE SEQUENCE [LARGE SCALE GENOMIC DNA]</scope>
    <source>
        <strain evidence="4 5">CTT3</strain>
    </source>
</reference>
<evidence type="ECO:0000256" key="2">
    <source>
        <dbReference type="ARBA" id="ARBA00022801"/>
    </source>
</evidence>
<organism evidence="4 5">
    <name type="scientific">Thermohalobacter berrensis</name>
    <dbReference type="NCBI Taxonomy" id="99594"/>
    <lineage>
        <taxon>Bacteria</taxon>
        <taxon>Bacillati</taxon>
        <taxon>Bacillota</taxon>
        <taxon>Tissierellia</taxon>
        <taxon>Tissierellales</taxon>
        <taxon>Thermohalobacteraceae</taxon>
        <taxon>Thermohalobacter</taxon>
    </lineage>
</organism>
<gene>
    <name evidence="4" type="ORF">BET03_13380</name>
</gene>
<keyword evidence="2" id="KW-0378">Hydrolase</keyword>
<dbReference type="InterPro" id="IPR005080">
    <property type="entry name" value="Peptidase_A25"/>
</dbReference>
<keyword evidence="1" id="KW-0645">Protease</keyword>
<dbReference type="PIRSF" id="PIRSF019549">
    <property type="entry name" value="Peptidase_A25"/>
    <property type="match status" value="1"/>
</dbReference>
<proteinExistence type="inferred from homology"/>
<dbReference type="HAMAP" id="MF_00626">
    <property type="entry name" value="Germination_prot"/>
    <property type="match status" value="1"/>
</dbReference>
<evidence type="ECO:0000313" key="4">
    <source>
        <dbReference type="EMBL" id="RKD30856.1"/>
    </source>
</evidence>
<keyword evidence="3" id="KW-0865">Zymogen</keyword>
<keyword evidence="5" id="KW-1185">Reference proteome</keyword>
<protein>
    <submittedName>
        <fullName evidence="4">GPR endopeptidase</fullName>
    </submittedName>
</protein>
<dbReference type="NCBIfam" id="TIGR01441">
    <property type="entry name" value="GPR"/>
    <property type="match status" value="1"/>
</dbReference>
<name>A0A419T082_9FIRM</name>
<dbReference type="GO" id="GO:0009847">
    <property type="term" value="P:spore germination"/>
    <property type="evidence" value="ECO:0007669"/>
    <property type="project" value="InterPro"/>
</dbReference>
<dbReference type="OrthoDB" id="9777293at2"/>
<comment type="caution">
    <text evidence="4">The sequence shown here is derived from an EMBL/GenBank/DDBJ whole genome shotgun (WGS) entry which is preliminary data.</text>
</comment>